<accession>A0A485LAN1</accession>
<sequence length="470" mass="52466">MDADTAAADEVELTYWAQFDAIVSQVKDKTHVKEGLTNLCSFALENESDSVRNWAQDTTIEALQLHDTLIPPTLPSTASFLGGASIQLQVDTIKQTVLSLLRQPRSDSIPPCTMDQLQHILITDIDDAALFLELVDALLTSARPSFDMLPLFEIRVLEIMPSLSIAVRMTLWDTFPAHWEVQVAEWIRQAHVSPLRAMSRVLFPSSEDAAAFRVFYAAASHLHIVAMSTCQRLSSVYPTHRLLEVAQTLASFATKPTVRPIPASSLDNVTTWWLDAQDGPAITAACTTLVTRGAGNDRRASSVRLLSRIFAMQCPDTESRLMHVIADFAAVLTADDDDANPFRWLERHRDDAVQCATVTVTLLSVSLTCHLNDRKDDDRRLVMGLECFQYLLRLPPPPTIPDKRTFQVSLLGVFLHTLDQHKSLREHADVVASVKETVRLMQMDPDVALPAEWQRHVLERWSQEGAAPCI</sequence>
<dbReference type="Proteomes" id="UP000332933">
    <property type="component" value="Unassembled WGS sequence"/>
</dbReference>
<dbReference type="EMBL" id="CAADRA010006391">
    <property type="protein sequence ID" value="VFT94743.1"/>
    <property type="molecule type" value="Genomic_DNA"/>
</dbReference>
<protein>
    <submittedName>
        <fullName evidence="2">Aste57867_18004 protein</fullName>
    </submittedName>
</protein>
<evidence type="ECO:0000313" key="2">
    <source>
        <dbReference type="EMBL" id="VFT94743.1"/>
    </source>
</evidence>
<gene>
    <name evidence="2" type="primary">Aste57867_18004</name>
    <name evidence="1" type="ORF">As57867_017942</name>
    <name evidence="2" type="ORF">ASTE57867_18004</name>
</gene>
<reference evidence="1" key="2">
    <citation type="submission" date="2019-06" db="EMBL/GenBank/DDBJ databases">
        <title>Genomics analysis of Aphanomyces spp. identifies a new class of oomycete effector associated with host adaptation.</title>
        <authorList>
            <person name="Gaulin E."/>
        </authorList>
    </citation>
    <scope>NUCLEOTIDE SEQUENCE</scope>
    <source>
        <strain evidence="1">CBS 578.67</strain>
    </source>
</reference>
<proteinExistence type="predicted"/>
<keyword evidence="3" id="KW-1185">Reference proteome</keyword>
<name>A0A485LAN1_9STRA</name>
<evidence type="ECO:0000313" key="3">
    <source>
        <dbReference type="Proteomes" id="UP000332933"/>
    </source>
</evidence>
<dbReference type="OrthoDB" id="64605at2759"/>
<reference evidence="2 3" key="1">
    <citation type="submission" date="2019-03" db="EMBL/GenBank/DDBJ databases">
        <authorList>
            <person name="Gaulin E."/>
            <person name="Dumas B."/>
        </authorList>
    </citation>
    <scope>NUCLEOTIDE SEQUENCE [LARGE SCALE GENOMIC DNA]</scope>
    <source>
        <strain evidence="2">CBS 568.67</strain>
    </source>
</reference>
<dbReference type="AlphaFoldDB" id="A0A485LAN1"/>
<evidence type="ECO:0000313" key="1">
    <source>
        <dbReference type="EMBL" id="KAF0690602.1"/>
    </source>
</evidence>
<dbReference type="EMBL" id="VJMH01006370">
    <property type="protein sequence ID" value="KAF0690602.1"/>
    <property type="molecule type" value="Genomic_DNA"/>
</dbReference>
<organism evidence="2 3">
    <name type="scientific">Aphanomyces stellatus</name>
    <dbReference type="NCBI Taxonomy" id="120398"/>
    <lineage>
        <taxon>Eukaryota</taxon>
        <taxon>Sar</taxon>
        <taxon>Stramenopiles</taxon>
        <taxon>Oomycota</taxon>
        <taxon>Saprolegniomycetes</taxon>
        <taxon>Saprolegniales</taxon>
        <taxon>Verrucalvaceae</taxon>
        <taxon>Aphanomyces</taxon>
    </lineage>
</organism>